<dbReference type="Proteomes" id="UP000053558">
    <property type="component" value="Unassembled WGS sequence"/>
</dbReference>
<dbReference type="InterPro" id="IPR039663">
    <property type="entry name" value="AIP/AIPL1/TTC9"/>
</dbReference>
<dbReference type="PANTHER" id="PTHR11242:SF0">
    <property type="entry name" value="TPR_REGION DOMAIN-CONTAINING PROTEIN"/>
    <property type="match status" value="1"/>
</dbReference>
<evidence type="ECO:0000256" key="1">
    <source>
        <dbReference type="ARBA" id="ARBA00022737"/>
    </source>
</evidence>
<dbReference type="GeneID" id="19203896"/>
<evidence type="ECO:0000256" key="2">
    <source>
        <dbReference type="ARBA" id="ARBA00022803"/>
    </source>
</evidence>
<dbReference type="SUPFAM" id="SSF48452">
    <property type="entry name" value="TPR-like"/>
    <property type="match status" value="1"/>
</dbReference>
<proteinExistence type="predicted"/>
<dbReference type="EMBL" id="JH711586">
    <property type="protein sequence ID" value="EIW76331.1"/>
    <property type="molecule type" value="Genomic_DNA"/>
</dbReference>
<evidence type="ECO:0000313" key="4">
    <source>
        <dbReference type="Proteomes" id="UP000053558"/>
    </source>
</evidence>
<keyword evidence="4" id="KW-1185">Reference proteome</keyword>
<dbReference type="OrthoDB" id="193499at2759"/>
<protein>
    <submittedName>
        <fullName evidence="3">Uncharacterized protein</fullName>
    </submittedName>
</protein>
<dbReference type="RefSeq" id="XP_007773566.1">
    <property type="nucleotide sequence ID" value="XM_007775376.1"/>
</dbReference>
<comment type="caution">
    <text evidence="3">The sequence shown here is derived from an EMBL/GenBank/DDBJ whole genome shotgun (WGS) entry which is preliminary data.</text>
</comment>
<name>A0A5M3MCG0_CONPW</name>
<dbReference type="PANTHER" id="PTHR11242">
    <property type="entry name" value="ARYL HYDROCARBON RECEPTOR INTERACTING PROTEIN RELATED"/>
    <property type="match status" value="1"/>
</dbReference>
<keyword evidence="1" id="KW-0677">Repeat</keyword>
<sequence>MLLLANKRVGAEDLYEGYPGDDRDVQDPQVALKVTQDVREVEIKLFKEGNAEEALQKYLQSVHYLDVLSVTPDGLGPELKASFNTLLTPLLLNSALAALHAQLPSASNAHVAVDSTTHALKIQLSNADKAKALYRRGLAHSSLEEDETARDESRGFRRS</sequence>
<reference evidence="4" key="1">
    <citation type="journal article" date="2012" name="Science">
        <title>The Paleozoic origin of enzymatic lignin decomposition reconstructed from 31 fungal genomes.</title>
        <authorList>
            <person name="Floudas D."/>
            <person name="Binder M."/>
            <person name="Riley R."/>
            <person name="Barry K."/>
            <person name="Blanchette R.A."/>
            <person name="Henrissat B."/>
            <person name="Martinez A.T."/>
            <person name="Otillar R."/>
            <person name="Spatafora J.W."/>
            <person name="Yadav J.S."/>
            <person name="Aerts A."/>
            <person name="Benoit I."/>
            <person name="Boyd A."/>
            <person name="Carlson A."/>
            <person name="Copeland A."/>
            <person name="Coutinho P.M."/>
            <person name="de Vries R.P."/>
            <person name="Ferreira P."/>
            <person name="Findley K."/>
            <person name="Foster B."/>
            <person name="Gaskell J."/>
            <person name="Glotzer D."/>
            <person name="Gorecki P."/>
            <person name="Heitman J."/>
            <person name="Hesse C."/>
            <person name="Hori C."/>
            <person name="Igarashi K."/>
            <person name="Jurgens J.A."/>
            <person name="Kallen N."/>
            <person name="Kersten P."/>
            <person name="Kohler A."/>
            <person name="Kuees U."/>
            <person name="Kumar T.K.A."/>
            <person name="Kuo A."/>
            <person name="LaButti K."/>
            <person name="Larrondo L.F."/>
            <person name="Lindquist E."/>
            <person name="Ling A."/>
            <person name="Lombard V."/>
            <person name="Lucas S."/>
            <person name="Lundell T."/>
            <person name="Martin R."/>
            <person name="McLaughlin D.J."/>
            <person name="Morgenstern I."/>
            <person name="Morin E."/>
            <person name="Murat C."/>
            <person name="Nagy L.G."/>
            <person name="Nolan M."/>
            <person name="Ohm R.A."/>
            <person name="Patyshakuliyeva A."/>
            <person name="Rokas A."/>
            <person name="Ruiz-Duenas F.J."/>
            <person name="Sabat G."/>
            <person name="Salamov A."/>
            <person name="Samejima M."/>
            <person name="Schmutz J."/>
            <person name="Slot J.C."/>
            <person name="St John F."/>
            <person name="Stenlid J."/>
            <person name="Sun H."/>
            <person name="Sun S."/>
            <person name="Syed K."/>
            <person name="Tsang A."/>
            <person name="Wiebenga A."/>
            <person name="Young D."/>
            <person name="Pisabarro A."/>
            <person name="Eastwood D.C."/>
            <person name="Martin F."/>
            <person name="Cullen D."/>
            <person name="Grigoriev I.V."/>
            <person name="Hibbett D.S."/>
        </authorList>
    </citation>
    <scope>NUCLEOTIDE SEQUENCE [LARGE SCALE GENOMIC DNA]</scope>
    <source>
        <strain evidence="4">RWD-64-598 SS2</strain>
    </source>
</reference>
<dbReference type="Gene3D" id="1.25.40.10">
    <property type="entry name" value="Tetratricopeptide repeat domain"/>
    <property type="match status" value="1"/>
</dbReference>
<evidence type="ECO:0000313" key="3">
    <source>
        <dbReference type="EMBL" id="EIW76331.1"/>
    </source>
</evidence>
<organism evidence="3 4">
    <name type="scientific">Coniophora puteana (strain RWD-64-598)</name>
    <name type="common">Brown rot fungus</name>
    <dbReference type="NCBI Taxonomy" id="741705"/>
    <lineage>
        <taxon>Eukaryota</taxon>
        <taxon>Fungi</taxon>
        <taxon>Dikarya</taxon>
        <taxon>Basidiomycota</taxon>
        <taxon>Agaricomycotina</taxon>
        <taxon>Agaricomycetes</taxon>
        <taxon>Agaricomycetidae</taxon>
        <taxon>Boletales</taxon>
        <taxon>Coniophorineae</taxon>
        <taxon>Coniophoraceae</taxon>
        <taxon>Coniophora</taxon>
    </lineage>
</organism>
<dbReference type="AlphaFoldDB" id="A0A5M3MCG0"/>
<gene>
    <name evidence="3" type="ORF">CONPUDRAFT_158354</name>
</gene>
<dbReference type="KEGG" id="cput:CONPUDRAFT_158354"/>
<dbReference type="InterPro" id="IPR011990">
    <property type="entry name" value="TPR-like_helical_dom_sf"/>
</dbReference>
<keyword evidence="2" id="KW-0802">TPR repeat</keyword>
<accession>A0A5M3MCG0</accession>